<evidence type="ECO:0000313" key="1">
    <source>
        <dbReference type="EMBL" id="HJB58228.1"/>
    </source>
</evidence>
<dbReference type="AlphaFoldDB" id="A0A9D2S5Z4"/>
<dbReference type="PANTHER" id="PTHR45661:SF3">
    <property type="entry name" value="IG-LIKE DOMAIN-CONTAINING PROTEIN"/>
    <property type="match status" value="1"/>
</dbReference>
<dbReference type="InterPro" id="IPR053139">
    <property type="entry name" value="Surface_bspA-like"/>
</dbReference>
<proteinExistence type="predicted"/>
<reference evidence="1" key="1">
    <citation type="journal article" date="2021" name="PeerJ">
        <title>Extensive microbial diversity within the chicken gut microbiome revealed by metagenomics and culture.</title>
        <authorList>
            <person name="Gilroy R."/>
            <person name="Ravi A."/>
            <person name="Getino M."/>
            <person name="Pursley I."/>
            <person name="Horton D.L."/>
            <person name="Alikhan N.F."/>
            <person name="Baker D."/>
            <person name="Gharbi K."/>
            <person name="Hall N."/>
            <person name="Watson M."/>
            <person name="Adriaenssens E.M."/>
            <person name="Foster-Nyarko E."/>
            <person name="Jarju S."/>
            <person name="Secka A."/>
            <person name="Antonio M."/>
            <person name="Oren A."/>
            <person name="Chaudhuri R.R."/>
            <person name="La Ragione R."/>
            <person name="Hildebrand F."/>
            <person name="Pallen M.J."/>
        </authorList>
    </citation>
    <scope>NUCLEOTIDE SEQUENCE</scope>
    <source>
        <strain evidence="1">ChiHjej9B8-13557</strain>
    </source>
</reference>
<dbReference type="Pfam" id="PF13306">
    <property type="entry name" value="LRR_5"/>
    <property type="match status" value="1"/>
</dbReference>
<name>A0A9D2S5Z4_9FIRM</name>
<sequence>MGGSAFRSCHVLETVTGTPTVIGHSAFVGCTKLTTIDLSKTTSIGPGAFLDCKSLKSVNVCNVQTIEMAVFSNCTSLQEVYISSSLQTIRDNAFYTSDNTPLSGLTFYYIVKEDENETDVYNHLKTILDGHFGSTETVYELKRATADETSAGDGSDHADLSKHIANPAARAILNLF</sequence>
<accession>A0A9D2S5Z4</accession>
<gene>
    <name evidence="1" type="ORF">H9771_00975</name>
</gene>
<dbReference type="SUPFAM" id="SSF52058">
    <property type="entry name" value="L domain-like"/>
    <property type="match status" value="1"/>
</dbReference>
<dbReference type="InterPro" id="IPR032675">
    <property type="entry name" value="LRR_dom_sf"/>
</dbReference>
<dbReference type="Proteomes" id="UP000824211">
    <property type="component" value="Unassembled WGS sequence"/>
</dbReference>
<protein>
    <submittedName>
        <fullName evidence="1">Leucine-rich repeat domain-containing protein</fullName>
    </submittedName>
</protein>
<dbReference type="EMBL" id="DWXX01000019">
    <property type="protein sequence ID" value="HJB58228.1"/>
    <property type="molecule type" value="Genomic_DNA"/>
</dbReference>
<dbReference type="InterPro" id="IPR026906">
    <property type="entry name" value="LRR_5"/>
</dbReference>
<organism evidence="1 2">
    <name type="scientific">Candidatus Faecalibacterium faecipullorum</name>
    <dbReference type="NCBI Taxonomy" id="2838578"/>
    <lineage>
        <taxon>Bacteria</taxon>
        <taxon>Bacillati</taxon>
        <taxon>Bacillota</taxon>
        <taxon>Clostridia</taxon>
        <taxon>Eubacteriales</taxon>
        <taxon>Oscillospiraceae</taxon>
        <taxon>Faecalibacterium</taxon>
    </lineage>
</organism>
<dbReference type="Gene3D" id="3.80.10.10">
    <property type="entry name" value="Ribonuclease Inhibitor"/>
    <property type="match status" value="1"/>
</dbReference>
<evidence type="ECO:0000313" key="2">
    <source>
        <dbReference type="Proteomes" id="UP000824211"/>
    </source>
</evidence>
<dbReference type="PANTHER" id="PTHR45661">
    <property type="entry name" value="SURFACE ANTIGEN"/>
    <property type="match status" value="1"/>
</dbReference>
<reference evidence="1" key="2">
    <citation type="submission" date="2021-04" db="EMBL/GenBank/DDBJ databases">
        <authorList>
            <person name="Gilroy R."/>
        </authorList>
    </citation>
    <scope>NUCLEOTIDE SEQUENCE</scope>
    <source>
        <strain evidence="1">ChiHjej9B8-13557</strain>
    </source>
</reference>
<comment type="caution">
    <text evidence="1">The sequence shown here is derived from an EMBL/GenBank/DDBJ whole genome shotgun (WGS) entry which is preliminary data.</text>
</comment>
<dbReference type="PROSITE" id="PS51257">
    <property type="entry name" value="PROKAR_LIPOPROTEIN"/>
    <property type="match status" value="1"/>
</dbReference>